<organism evidence="4">
    <name type="scientific">Caenorhabditis brenneri</name>
    <name type="common">Nematode worm</name>
    <dbReference type="NCBI Taxonomy" id="135651"/>
    <lineage>
        <taxon>Eukaryota</taxon>
        <taxon>Metazoa</taxon>
        <taxon>Ecdysozoa</taxon>
        <taxon>Nematoda</taxon>
        <taxon>Chromadorea</taxon>
        <taxon>Rhabditida</taxon>
        <taxon>Rhabditina</taxon>
        <taxon>Rhabditomorpha</taxon>
        <taxon>Rhabditoidea</taxon>
        <taxon>Rhabditidae</taxon>
        <taxon>Peloderinae</taxon>
        <taxon>Caenorhabditis</taxon>
    </lineage>
</organism>
<dbReference type="EMBL" id="GL379916">
    <property type="protein sequence ID" value="EGT34937.1"/>
    <property type="molecule type" value="Genomic_DNA"/>
</dbReference>
<dbReference type="STRING" id="135651.G0NNR1"/>
<reference evidence="4" key="1">
    <citation type="submission" date="2011-07" db="EMBL/GenBank/DDBJ databases">
        <authorList>
            <consortium name="Caenorhabditis brenneri Sequencing and Analysis Consortium"/>
            <person name="Wilson R.K."/>
        </authorList>
    </citation>
    <scope>NUCLEOTIDE SEQUENCE [LARGE SCALE GENOMIC DNA]</scope>
    <source>
        <strain evidence="4">PB2801</strain>
    </source>
</reference>
<protein>
    <recommendedName>
        <fullName evidence="2">Nuclear transport factor 2-like domain-containing protein</fullName>
    </recommendedName>
</protein>
<dbReference type="FunCoup" id="G0NNR1">
    <property type="interactions" value="1049"/>
</dbReference>
<feature type="signal peptide" evidence="1">
    <location>
        <begin position="1"/>
        <end position="16"/>
    </location>
</feature>
<dbReference type="Pfam" id="PF26531">
    <property type="entry name" value="NTF2_4"/>
    <property type="match status" value="1"/>
</dbReference>
<accession>G0NNR1</accession>
<feature type="chain" id="PRO_5003406152" description="Nuclear transport factor 2-like domain-containing protein" evidence="1">
    <location>
        <begin position="17"/>
        <end position="163"/>
    </location>
</feature>
<feature type="domain" description="Nuclear transport factor 2-like" evidence="2">
    <location>
        <begin position="31"/>
        <end position="109"/>
    </location>
</feature>
<dbReference type="OMA" id="FLWCYLW"/>
<dbReference type="InterPro" id="IPR059078">
    <property type="entry name" value="NTF2-like_nem"/>
</dbReference>
<evidence type="ECO:0000313" key="4">
    <source>
        <dbReference type="Proteomes" id="UP000008068"/>
    </source>
</evidence>
<dbReference type="HOGENOM" id="CLU_1636943_0_0_1"/>
<gene>
    <name evidence="3" type="ORF">CAEBREN_19984</name>
</gene>
<dbReference type="OrthoDB" id="5823236at2759"/>
<dbReference type="Proteomes" id="UP000008068">
    <property type="component" value="Unassembled WGS sequence"/>
</dbReference>
<evidence type="ECO:0000256" key="1">
    <source>
        <dbReference type="SAM" id="SignalP"/>
    </source>
</evidence>
<sequence length="163" mass="18461">MNRLLFFFGLLGLTLANFSIHGFVGESESNAKSVLEQHLKEFQEMIQKGDKNVLKKIIPNENQTDSLLDALIQKHRSIKMEVKEAEYSKNGSKEDINGKVYYSKNGGQKVNVFVTIKKESQSPSGYRFVAATNQPSNKRKFPTCAVGFIWCYLYLIDILPGSF</sequence>
<dbReference type="eggNOG" id="ENOG502TIM3">
    <property type="taxonomic scope" value="Eukaryota"/>
</dbReference>
<dbReference type="InParanoid" id="G0NNR1"/>
<evidence type="ECO:0000259" key="2">
    <source>
        <dbReference type="Pfam" id="PF26531"/>
    </source>
</evidence>
<name>G0NNR1_CAEBE</name>
<proteinExistence type="predicted"/>
<keyword evidence="4" id="KW-1185">Reference proteome</keyword>
<dbReference type="AlphaFoldDB" id="G0NNR1"/>
<keyword evidence="1" id="KW-0732">Signal</keyword>
<evidence type="ECO:0000313" key="3">
    <source>
        <dbReference type="EMBL" id="EGT34937.1"/>
    </source>
</evidence>